<dbReference type="STRING" id="1321606.SAMD00020551_2073"/>
<keyword evidence="2" id="KW-1185">Reference proteome</keyword>
<proteinExistence type="predicted"/>
<protein>
    <submittedName>
        <fullName evidence="1">Uncharacterized protein</fullName>
    </submittedName>
</protein>
<reference evidence="1 2" key="1">
    <citation type="submission" date="2013-06" db="EMBL/GenBank/DDBJ databases">
        <title>Whole genome shotgun sequence of Bacillus selenatarsenatis SF-1.</title>
        <authorList>
            <person name="Kuroda M."/>
            <person name="Sei K."/>
            <person name="Yamashita M."/>
            <person name="Ike M."/>
        </authorList>
    </citation>
    <scope>NUCLEOTIDE SEQUENCE [LARGE SCALE GENOMIC DNA]</scope>
    <source>
        <strain evidence="1 2">SF-1</strain>
    </source>
</reference>
<dbReference type="Proteomes" id="UP000031014">
    <property type="component" value="Unassembled WGS sequence"/>
</dbReference>
<dbReference type="OrthoDB" id="2940814at2"/>
<dbReference type="EMBL" id="BASE01000044">
    <property type="protein sequence ID" value="GAM13926.1"/>
    <property type="molecule type" value="Genomic_DNA"/>
</dbReference>
<gene>
    <name evidence="1" type="ORF">SAMD00020551_2073</name>
</gene>
<organism evidence="1 2">
    <name type="scientific">Mesobacillus selenatarsenatis (strain DSM 18680 / JCM 14380 / FERM P-15431 / SF-1)</name>
    <dbReference type="NCBI Taxonomy" id="1321606"/>
    <lineage>
        <taxon>Bacteria</taxon>
        <taxon>Bacillati</taxon>
        <taxon>Bacillota</taxon>
        <taxon>Bacilli</taxon>
        <taxon>Bacillales</taxon>
        <taxon>Bacillaceae</taxon>
        <taxon>Mesobacillus</taxon>
    </lineage>
</organism>
<evidence type="ECO:0000313" key="2">
    <source>
        <dbReference type="Proteomes" id="UP000031014"/>
    </source>
</evidence>
<name>A0A0A8X744_MESS1</name>
<comment type="caution">
    <text evidence="1">The sequence shown here is derived from an EMBL/GenBank/DDBJ whole genome shotgun (WGS) entry which is preliminary data.</text>
</comment>
<dbReference type="AlphaFoldDB" id="A0A0A8X744"/>
<evidence type="ECO:0000313" key="1">
    <source>
        <dbReference type="EMBL" id="GAM13926.1"/>
    </source>
</evidence>
<dbReference type="RefSeq" id="WP_041965736.1">
    <property type="nucleotide sequence ID" value="NZ_BASE01000044.1"/>
</dbReference>
<sequence>MWTWIWLLLLPITVLLLIEEGSQFIWRRYLKNPQEGNDTIIVRTLNSIKKIQQKYRKDPSH</sequence>
<accession>A0A0A8X744</accession>